<evidence type="ECO:0000256" key="3">
    <source>
        <dbReference type="ARBA" id="ARBA00022729"/>
    </source>
</evidence>
<evidence type="ECO:0000256" key="2">
    <source>
        <dbReference type="ARBA" id="ARBA00022448"/>
    </source>
</evidence>
<dbReference type="SUPFAM" id="SSF53850">
    <property type="entry name" value="Periplasmic binding protein-like II"/>
    <property type="match status" value="1"/>
</dbReference>
<evidence type="ECO:0000256" key="4">
    <source>
        <dbReference type="SAM" id="SignalP"/>
    </source>
</evidence>
<protein>
    <submittedName>
        <fullName evidence="5">ABC transporter substrate-binding protein</fullName>
    </submittedName>
</protein>
<keyword evidence="6" id="KW-1185">Reference proteome</keyword>
<sequence>MKKRWKILIFGVILSALLLAGCSGGGNSNSKGKTEVSLLIGKEEIAKELDETVEKYNDSQDKYIVKIIPLAGQNATEKLTSLYASKNAPVMINTGVYSELSQWKDKFLDLSDLPLVEGIDQQYLDAGTVDDKLIGIPTTIEAFGYLYNKDVLDEAVGGNFDPESITSRKDLEDLMGKIAKLEGKNAIEVSPMDWSLGAHYSNLLFTNQSEDADKRSTFMKEMQEGKVDLDSNQVYNNWVATFDLMKEYNAAKNGPLSADYDSATLGLANGDIGLWFMGNWAYPQLKEANPDANIGIMPVPMSDEENGYGNTQISIGVPQTWAIDASQSSEEQQEGAKDFLNWMYEDEEGQDYYVNKLGFIPISKHNKVEPEDELSKEVLKYLEEDKSLEWMNAHYPPTAFPAMGASLQKYLDNKIDKTGLATELEDYWKSSAE</sequence>
<dbReference type="Proteomes" id="UP000679950">
    <property type="component" value="Unassembled WGS sequence"/>
</dbReference>
<proteinExistence type="inferred from homology"/>
<dbReference type="RefSeq" id="WP_212966785.1">
    <property type="nucleotide sequence ID" value="NZ_BORB01000027.1"/>
</dbReference>
<feature type="signal peptide" evidence="4">
    <location>
        <begin position="1"/>
        <end position="20"/>
    </location>
</feature>
<dbReference type="Pfam" id="PF13416">
    <property type="entry name" value="SBP_bac_8"/>
    <property type="match status" value="1"/>
</dbReference>
<name>A0ABQ4KMA4_9BACI</name>
<evidence type="ECO:0000313" key="5">
    <source>
        <dbReference type="EMBL" id="GIN58636.1"/>
    </source>
</evidence>
<dbReference type="Gene3D" id="3.40.190.10">
    <property type="entry name" value="Periplasmic binding protein-like II"/>
    <property type="match status" value="2"/>
</dbReference>
<evidence type="ECO:0000313" key="6">
    <source>
        <dbReference type="Proteomes" id="UP000679950"/>
    </source>
</evidence>
<evidence type="ECO:0000256" key="1">
    <source>
        <dbReference type="ARBA" id="ARBA00008520"/>
    </source>
</evidence>
<dbReference type="PROSITE" id="PS51257">
    <property type="entry name" value="PROKAR_LIPOPROTEIN"/>
    <property type="match status" value="1"/>
</dbReference>
<keyword evidence="2" id="KW-0813">Transport</keyword>
<feature type="chain" id="PRO_5045827226" evidence="4">
    <location>
        <begin position="21"/>
        <end position="433"/>
    </location>
</feature>
<dbReference type="InterPro" id="IPR006059">
    <property type="entry name" value="SBP"/>
</dbReference>
<keyword evidence="3 4" id="KW-0732">Signal</keyword>
<dbReference type="InterPro" id="IPR050490">
    <property type="entry name" value="Bact_solute-bd_prot1"/>
</dbReference>
<comment type="caution">
    <text evidence="5">The sequence shown here is derived from an EMBL/GenBank/DDBJ whole genome shotgun (WGS) entry which is preliminary data.</text>
</comment>
<comment type="similarity">
    <text evidence="1">Belongs to the bacterial solute-binding protein 1 family.</text>
</comment>
<reference evidence="5 6" key="1">
    <citation type="submission" date="2021-03" db="EMBL/GenBank/DDBJ databases">
        <title>Antimicrobial resistance genes in bacteria isolated from Japanese honey, and their potential for conferring macrolide and lincosamide resistance in the American foulbrood pathogen Paenibacillus larvae.</title>
        <authorList>
            <person name="Okamoto M."/>
            <person name="Kumagai M."/>
            <person name="Kanamori H."/>
            <person name="Takamatsu D."/>
        </authorList>
    </citation>
    <scope>NUCLEOTIDE SEQUENCE [LARGE SCALE GENOMIC DNA]</scope>
    <source>
        <strain evidence="5 6">J8TS2</strain>
    </source>
</reference>
<dbReference type="PANTHER" id="PTHR43649:SF34">
    <property type="entry name" value="ABC TRANSPORTER PERIPLASMIC-BINDING PROTEIN YCJN-RELATED"/>
    <property type="match status" value="1"/>
</dbReference>
<dbReference type="PANTHER" id="PTHR43649">
    <property type="entry name" value="ARABINOSE-BINDING PROTEIN-RELATED"/>
    <property type="match status" value="1"/>
</dbReference>
<accession>A0ABQ4KMA4</accession>
<organism evidence="5 6">
    <name type="scientific">Lederbergia ruris</name>
    <dbReference type="NCBI Taxonomy" id="217495"/>
    <lineage>
        <taxon>Bacteria</taxon>
        <taxon>Bacillati</taxon>
        <taxon>Bacillota</taxon>
        <taxon>Bacilli</taxon>
        <taxon>Bacillales</taxon>
        <taxon>Bacillaceae</taxon>
        <taxon>Lederbergia</taxon>
    </lineage>
</organism>
<dbReference type="EMBL" id="BORB01000027">
    <property type="protein sequence ID" value="GIN58636.1"/>
    <property type="molecule type" value="Genomic_DNA"/>
</dbReference>
<gene>
    <name evidence="5" type="ORF">J8TS2_29550</name>
</gene>